<dbReference type="AlphaFoldDB" id="A0A365PSC8"/>
<name>A0A365PSC8_9GAMM</name>
<feature type="domain" description="DUF7931" evidence="1">
    <location>
        <begin position="62"/>
        <end position="207"/>
    </location>
</feature>
<reference evidence="2 3" key="1">
    <citation type="submission" date="2018-06" db="EMBL/GenBank/DDBJ databases">
        <title>Whole genome sequencing of four bacterial strains from South Shetland trench revealing bio-synthetic gene clusters.</title>
        <authorList>
            <person name="Abdel-Mageed W.M."/>
            <person name="Lehri B."/>
            <person name="Jarmusch S.A."/>
            <person name="Miranda K."/>
            <person name="Goodfellow M."/>
            <person name="Jaspars M."/>
            <person name="Karlyshev A.V."/>
        </authorList>
    </citation>
    <scope>NUCLEOTIDE SEQUENCE [LARGE SCALE GENOMIC DNA]</scope>
    <source>
        <strain evidence="2 3">SST2</strain>
    </source>
</reference>
<evidence type="ECO:0000313" key="3">
    <source>
        <dbReference type="Proteomes" id="UP000252554"/>
    </source>
</evidence>
<sequence>MMHDDLDHSISEDARSMIEFQSPGRFQIGNPAAQPALQQEWQAAPFTLGVSTTVQAFDDMGEARKHALALIEQVRRSLSIYTPDLEPWLYNHSCIQKACSQFLRAHPRNRLRILVGDSSRAVKEGHRLVTLSRRLTSSLHIRRTHQDYQLQTSAFLVVDGCGMLIRPNADQFSGQALYRDPGRARQQLRLFDAAWDRSLPDPDMRSFLL</sequence>
<dbReference type="Pfam" id="PF25559">
    <property type="entry name" value="DUF7931"/>
    <property type="match status" value="1"/>
</dbReference>
<dbReference type="EMBL" id="QNTV01000014">
    <property type="protein sequence ID" value="RBA54937.1"/>
    <property type="molecule type" value="Genomic_DNA"/>
</dbReference>
<proteinExistence type="predicted"/>
<protein>
    <submittedName>
        <fullName evidence="2">Histone acetyltransferase HPA2</fullName>
    </submittedName>
</protein>
<keyword evidence="2" id="KW-0808">Transferase</keyword>
<dbReference type="Proteomes" id="UP000252554">
    <property type="component" value="Unassembled WGS sequence"/>
</dbReference>
<comment type="caution">
    <text evidence="2">The sequence shown here is derived from an EMBL/GenBank/DDBJ whole genome shotgun (WGS) entry which is preliminary data.</text>
</comment>
<dbReference type="GO" id="GO:0016740">
    <property type="term" value="F:transferase activity"/>
    <property type="evidence" value="ECO:0007669"/>
    <property type="project" value="UniProtKB-KW"/>
</dbReference>
<gene>
    <name evidence="2" type="ORF">DQ403_16740</name>
</gene>
<organism evidence="2 3">
    <name type="scientific">Stutzerimonas zhaodongensis</name>
    <dbReference type="NCBI Taxonomy" id="1176257"/>
    <lineage>
        <taxon>Bacteria</taxon>
        <taxon>Pseudomonadati</taxon>
        <taxon>Pseudomonadota</taxon>
        <taxon>Gammaproteobacteria</taxon>
        <taxon>Pseudomonadales</taxon>
        <taxon>Pseudomonadaceae</taxon>
        <taxon>Stutzerimonas</taxon>
    </lineage>
</organism>
<evidence type="ECO:0000259" key="1">
    <source>
        <dbReference type="Pfam" id="PF25559"/>
    </source>
</evidence>
<evidence type="ECO:0000313" key="2">
    <source>
        <dbReference type="EMBL" id="RBA54937.1"/>
    </source>
</evidence>
<dbReference type="InterPro" id="IPR057691">
    <property type="entry name" value="DUF7931"/>
</dbReference>
<accession>A0A365PSC8</accession>